<proteinExistence type="predicted"/>
<evidence type="ECO:0000313" key="1">
    <source>
        <dbReference type="EMBL" id="GAA2382333.1"/>
    </source>
</evidence>
<dbReference type="EMBL" id="BAAATJ010000001">
    <property type="protein sequence ID" value="GAA2382333.1"/>
    <property type="molecule type" value="Genomic_DNA"/>
</dbReference>
<dbReference type="PANTHER" id="PTHR48228">
    <property type="entry name" value="SUCCINYL-COA--D-CITRAMALATE COA-TRANSFERASE"/>
    <property type="match status" value="1"/>
</dbReference>
<dbReference type="InterPro" id="IPR044855">
    <property type="entry name" value="CoA-Trfase_III_dom3_sf"/>
</dbReference>
<protein>
    <submittedName>
        <fullName evidence="1">CaiB/BaiF CoA-transferase family protein</fullName>
    </submittedName>
</protein>
<gene>
    <name evidence="1" type="ORF">GCM10010420_00250</name>
</gene>
<dbReference type="Proteomes" id="UP001500058">
    <property type="component" value="Unassembled WGS sequence"/>
</dbReference>
<sequence length="386" mass="40786">MTTETGGGPLSGLRVLELAAIGPAPFACMMLADLGAEVVRVDRPDGTRSFGSWHRVLDRGRRSVALDLKDPSAVEALLRLVERSDVLVEGFRPGVAERLGVGPEECRARNPRLVYARMTGWGQTGPLASAPGHDINYIALTGALHAVGRAGGPPVPPLNLLGDFAGGGLPLAVGVLAALYERQRSGLGQVVDAAIVDGTASLLGMLAAMAGAGQWRPERGGNLLDTGAPFYDVYACAGGGHMAVGALEERFYLAFLAGLGLDQQDLPDRGDPGNWPVLRREFARRFATRTREEWTEVFDGTEACVTPVLSLAEAAGHPHNRERGTYRADGGLLQAAPAPRFGRTEARPPGPAPCCGEHTREVLAETGLSEDEIARLLPSWATRPGL</sequence>
<evidence type="ECO:0000313" key="2">
    <source>
        <dbReference type="Proteomes" id="UP001500058"/>
    </source>
</evidence>
<organism evidence="1 2">
    <name type="scientific">Streptomyces glaucosporus</name>
    <dbReference type="NCBI Taxonomy" id="284044"/>
    <lineage>
        <taxon>Bacteria</taxon>
        <taxon>Bacillati</taxon>
        <taxon>Actinomycetota</taxon>
        <taxon>Actinomycetes</taxon>
        <taxon>Kitasatosporales</taxon>
        <taxon>Streptomycetaceae</taxon>
        <taxon>Streptomyces</taxon>
    </lineage>
</organism>
<dbReference type="Pfam" id="PF02515">
    <property type="entry name" value="CoA_transf_3"/>
    <property type="match status" value="1"/>
</dbReference>
<dbReference type="InterPro" id="IPR003673">
    <property type="entry name" value="CoA-Trfase_fam_III"/>
</dbReference>
<comment type="caution">
    <text evidence="1">The sequence shown here is derived from an EMBL/GenBank/DDBJ whole genome shotgun (WGS) entry which is preliminary data.</text>
</comment>
<dbReference type="PANTHER" id="PTHR48228:SF5">
    <property type="entry name" value="ALPHA-METHYLACYL-COA RACEMASE"/>
    <property type="match status" value="1"/>
</dbReference>
<dbReference type="InterPro" id="IPR023606">
    <property type="entry name" value="CoA-Trfase_III_dom_1_sf"/>
</dbReference>
<dbReference type="RefSeq" id="WP_344628686.1">
    <property type="nucleotide sequence ID" value="NZ_BAAATJ010000001.1"/>
</dbReference>
<dbReference type="InterPro" id="IPR050509">
    <property type="entry name" value="CoA-transferase_III"/>
</dbReference>
<name>A0ABP5UJY1_9ACTN</name>
<keyword evidence="2" id="KW-1185">Reference proteome</keyword>
<dbReference type="Gene3D" id="3.30.60.110">
    <property type="match status" value="1"/>
</dbReference>
<accession>A0ABP5UJY1</accession>
<dbReference type="Gene3D" id="3.40.50.10540">
    <property type="entry name" value="Crotonobetainyl-coa:carnitine coa-transferase, domain 1"/>
    <property type="match status" value="1"/>
</dbReference>
<dbReference type="SUPFAM" id="SSF89796">
    <property type="entry name" value="CoA-transferase family III (CaiB/BaiF)"/>
    <property type="match status" value="1"/>
</dbReference>
<dbReference type="Gene3D" id="3.30.1540.10">
    <property type="entry name" value="formyl-coa transferase, domain 3"/>
    <property type="match status" value="1"/>
</dbReference>
<reference evidence="2" key="1">
    <citation type="journal article" date="2019" name="Int. J. Syst. Evol. Microbiol.">
        <title>The Global Catalogue of Microorganisms (GCM) 10K type strain sequencing project: providing services to taxonomists for standard genome sequencing and annotation.</title>
        <authorList>
            <consortium name="The Broad Institute Genomics Platform"/>
            <consortium name="The Broad Institute Genome Sequencing Center for Infectious Disease"/>
            <person name="Wu L."/>
            <person name="Ma J."/>
        </authorList>
    </citation>
    <scope>NUCLEOTIDE SEQUENCE [LARGE SCALE GENOMIC DNA]</scope>
    <source>
        <strain evidence="2">JCM 6921</strain>
    </source>
</reference>